<evidence type="ECO:0000313" key="1">
    <source>
        <dbReference type="EMBL" id="VDO02945.1"/>
    </source>
</evidence>
<evidence type="ECO:0000313" key="3">
    <source>
        <dbReference type="WBParaSite" id="HNAJ_0000708901-mRNA-1"/>
    </source>
</evidence>
<accession>A0A0R3TJ48</accession>
<gene>
    <name evidence="1" type="ORF">HNAJ_LOCUS7085</name>
</gene>
<keyword evidence="2" id="KW-1185">Reference proteome</keyword>
<reference evidence="3" key="1">
    <citation type="submission" date="2017-02" db="UniProtKB">
        <authorList>
            <consortium name="WormBaseParasite"/>
        </authorList>
    </citation>
    <scope>IDENTIFICATION</scope>
</reference>
<dbReference type="EMBL" id="UZAE01010338">
    <property type="protein sequence ID" value="VDO02945.1"/>
    <property type="molecule type" value="Genomic_DNA"/>
</dbReference>
<reference evidence="1 2" key="2">
    <citation type="submission" date="2018-11" db="EMBL/GenBank/DDBJ databases">
        <authorList>
            <consortium name="Pathogen Informatics"/>
        </authorList>
    </citation>
    <scope>NUCLEOTIDE SEQUENCE [LARGE SCALE GENOMIC DNA]</scope>
</reference>
<dbReference type="Proteomes" id="UP000278807">
    <property type="component" value="Unassembled WGS sequence"/>
</dbReference>
<sequence>MKKKKKAPLGLPVEGPDVCLHLVFPDLFDFAGRCFNRFTSGLRLFPSALLK</sequence>
<dbReference type="AlphaFoldDB" id="A0A0R3TJ48"/>
<proteinExistence type="predicted"/>
<evidence type="ECO:0000313" key="2">
    <source>
        <dbReference type="Proteomes" id="UP000278807"/>
    </source>
</evidence>
<protein>
    <submittedName>
        <fullName evidence="1 3">Uncharacterized protein</fullName>
    </submittedName>
</protein>
<organism evidence="3">
    <name type="scientific">Rodentolepis nana</name>
    <name type="common">Dwarf tapeworm</name>
    <name type="synonym">Hymenolepis nana</name>
    <dbReference type="NCBI Taxonomy" id="102285"/>
    <lineage>
        <taxon>Eukaryota</taxon>
        <taxon>Metazoa</taxon>
        <taxon>Spiralia</taxon>
        <taxon>Lophotrochozoa</taxon>
        <taxon>Platyhelminthes</taxon>
        <taxon>Cestoda</taxon>
        <taxon>Eucestoda</taxon>
        <taxon>Cyclophyllidea</taxon>
        <taxon>Hymenolepididae</taxon>
        <taxon>Rodentolepis</taxon>
    </lineage>
</organism>
<name>A0A0R3TJ48_RODNA</name>
<dbReference type="WBParaSite" id="HNAJ_0000708901-mRNA-1">
    <property type="protein sequence ID" value="HNAJ_0000708901-mRNA-1"/>
    <property type="gene ID" value="HNAJ_0000708901"/>
</dbReference>